<sequence>MRYFQDIAASLLKQPESSTKAKLMDVIIITNINDFHYQIIMITIIIIILNLSTVF</sequence>
<dbReference type="AlphaFoldDB" id="A0A382CQ18"/>
<feature type="transmembrane region" description="Helical" evidence="1">
    <location>
        <begin position="35"/>
        <end position="54"/>
    </location>
</feature>
<dbReference type="EMBL" id="UINC01035466">
    <property type="protein sequence ID" value="SVB27914.1"/>
    <property type="molecule type" value="Genomic_DNA"/>
</dbReference>
<keyword evidence="1" id="KW-0812">Transmembrane</keyword>
<evidence type="ECO:0000256" key="1">
    <source>
        <dbReference type="SAM" id="Phobius"/>
    </source>
</evidence>
<keyword evidence="1" id="KW-0472">Membrane</keyword>
<gene>
    <name evidence="2" type="ORF">METZ01_LOCUS180768</name>
</gene>
<organism evidence="2">
    <name type="scientific">marine metagenome</name>
    <dbReference type="NCBI Taxonomy" id="408172"/>
    <lineage>
        <taxon>unclassified sequences</taxon>
        <taxon>metagenomes</taxon>
        <taxon>ecological metagenomes</taxon>
    </lineage>
</organism>
<protein>
    <submittedName>
        <fullName evidence="2">Uncharacterized protein</fullName>
    </submittedName>
</protein>
<keyword evidence="1" id="KW-1133">Transmembrane helix</keyword>
<name>A0A382CQ18_9ZZZZ</name>
<proteinExistence type="predicted"/>
<accession>A0A382CQ18</accession>
<reference evidence="2" key="1">
    <citation type="submission" date="2018-05" db="EMBL/GenBank/DDBJ databases">
        <authorList>
            <person name="Lanie J.A."/>
            <person name="Ng W.-L."/>
            <person name="Kazmierczak K.M."/>
            <person name="Andrzejewski T.M."/>
            <person name="Davidsen T.M."/>
            <person name="Wayne K.J."/>
            <person name="Tettelin H."/>
            <person name="Glass J.I."/>
            <person name="Rusch D."/>
            <person name="Podicherti R."/>
            <person name="Tsui H.-C.T."/>
            <person name="Winkler M.E."/>
        </authorList>
    </citation>
    <scope>NUCLEOTIDE SEQUENCE</scope>
</reference>
<evidence type="ECO:0000313" key="2">
    <source>
        <dbReference type="EMBL" id="SVB27914.1"/>
    </source>
</evidence>